<gene>
    <name evidence="1" type="ORF">TKK_014464</name>
</gene>
<protein>
    <submittedName>
        <fullName evidence="1">Uncharacterized protein</fullName>
    </submittedName>
</protein>
<comment type="caution">
    <text evidence="1">The sequence shown here is derived from an EMBL/GenBank/DDBJ whole genome shotgun (WGS) entry which is preliminary data.</text>
</comment>
<accession>A0ABD2WCC6</accession>
<proteinExistence type="predicted"/>
<evidence type="ECO:0000313" key="1">
    <source>
        <dbReference type="EMBL" id="KAL3390745.1"/>
    </source>
</evidence>
<organism evidence="1 2">
    <name type="scientific">Trichogramma kaykai</name>
    <dbReference type="NCBI Taxonomy" id="54128"/>
    <lineage>
        <taxon>Eukaryota</taxon>
        <taxon>Metazoa</taxon>
        <taxon>Ecdysozoa</taxon>
        <taxon>Arthropoda</taxon>
        <taxon>Hexapoda</taxon>
        <taxon>Insecta</taxon>
        <taxon>Pterygota</taxon>
        <taxon>Neoptera</taxon>
        <taxon>Endopterygota</taxon>
        <taxon>Hymenoptera</taxon>
        <taxon>Apocrita</taxon>
        <taxon>Proctotrupomorpha</taxon>
        <taxon>Chalcidoidea</taxon>
        <taxon>Trichogrammatidae</taxon>
        <taxon>Trichogramma</taxon>
    </lineage>
</organism>
<dbReference type="Proteomes" id="UP001627154">
    <property type="component" value="Unassembled WGS sequence"/>
</dbReference>
<sequence>MSKREIEVLEGLSSRYFEVENNKISLTTLKTYYPKISGLTYKKDNKSYCVIVEDNYFKCVPGITTYIVFTKMGSEDTPATLSQVQKEKLQSIMKCIQTQEAPVKQQEVHKRKKISSKPANDTPILPLPSNQVKKMNVFWLHRDIGSEQFYNMNGGKSKEIQVDSTINYSVEDITTLCIAAHKDEFNVHYFQKSETKIGRKYFNLIEDFGFDGFWGYYKAAYAKAHRPICLYLYSIANQPKSSNQVTSVAVQSESSSTQSKEKFIFIFKCSSILPINIQNSSAY</sequence>
<dbReference type="AlphaFoldDB" id="A0ABD2WCC6"/>
<evidence type="ECO:0000313" key="2">
    <source>
        <dbReference type="Proteomes" id="UP001627154"/>
    </source>
</evidence>
<reference evidence="1 2" key="1">
    <citation type="journal article" date="2024" name="bioRxiv">
        <title>A reference genome for Trichogramma kaykai: A tiny desert-dwelling parasitoid wasp with competing sex-ratio distorters.</title>
        <authorList>
            <person name="Culotta J."/>
            <person name="Lindsey A.R."/>
        </authorList>
    </citation>
    <scope>NUCLEOTIDE SEQUENCE [LARGE SCALE GENOMIC DNA]</scope>
    <source>
        <strain evidence="1 2">KSX58</strain>
    </source>
</reference>
<dbReference type="EMBL" id="JBJJXI010000116">
    <property type="protein sequence ID" value="KAL3390745.1"/>
    <property type="molecule type" value="Genomic_DNA"/>
</dbReference>
<keyword evidence="2" id="KW-1185">Reference proteome</keyword>
<name>A0ABD2WCC6_9HYME</name>